<accession>A0ABQ1PI95</accession>
<reference evidence="7" key="1">
    <citation type="journal article" date="2019" name="Int. J. Syst. Evol. Microbiol.">
        <title>The Global Catalogue of Microorganisms (GCM) 10K type strain sequencing project: providing services to taxonomists for standard genome sequencing and annotation.</title>
        <authorList>
            <consortium name="The Broad Institute Genomics Platform"/>
            <consortium name="The Broad Institute Genome Sequencing Center for Infectious Disease"/>
            <person name="Wu L."/>
            <person name="Ma J."/>
        </authorList>
    </citation>
    <scope>NUCLEOTIDE SEQUENCE [LARGE SCALE GENOMIC DNA]</scope>
    <source>
        <strain evidence="7">CGMCC 1.12482</strain>
    </source>
</reference>
<keyword evidence="3" id="KW-0274">FAD</keyword>
<gene>
    <name evidence="6" type="ORF">GCM10007418_16310</name>
</gene>
<comment type="cofactor">
    <cofactor evidence="1">
        <name>FAD</name>
        <dbReference type="ChEBI" id="CHEBI:57692"/>
    </cofactor>
</comment>
<dbReference type="Pfam" id="PF07992">
    <property type="entry name" value="Pyr_redox_2"/>
    <property type="match status" value="1"/>
</dbReference>
<proteinExistence type="predicted"/>
<evidence type="ECO:0000256" key="1">
    <source>
        <dbReference type="ARBA" id="ARBA00001974"/>
    </source>
</evidence>
<evidence type="ECO:0000256" key="4">
    <source>
        <dbReference type="ARBA" id="ARBA00023002"/>
    </source>
</evidence>
<dbReference type="SUPFAM" id="SSF51905">
    <property type="entry name" value="FAD/NAD(P)-binding domain"/>
    <property type="match status" value="2"/>
</dbReference>
<dbReference type="Gene3D" id="3.50.50.100">
    <property type="match status" value="1"/>
</dbReference>
<evidence type="ECO:0000259" key="5">
    <source>
        <dbReference type="Pfam" id="PF07992"/>
    </source>
</evidence>
<organism evidence="6 7">
    <name type="scientific">Halopseudomonas salina</name>
    <dbReference type="NCBI Taxonomy" id="1323744"/>
    <lineage>
        <taxon>Bacteria</taxon>
        <taxon>Pseudomonadati</taxon>
        <taxon>Pseudomonadota</taxon>
        <taxon>Gammaproteobacteria</taxon>
        <taxon>Pseudomonadales</taxon>
        <taxon>Pseudomonadaceae</taxon>
        <taxon>Halopseudomonas</taxon>
    </lineage>
</organism>
<sequence>MTQSNQSLVLAGAGHAHLVAIRRWISDGYRPPAGTLLLSPTPQAWYSGMMPGLVAARFAPEQCAIELAPLCQACGIALVIGTIAELDADSRVLRLDDGRELGYTHLSLNVGSVPPQPEHTDGSVLMVPAKPFAAFNRHWQAWRERSDTLRLAVLGGGPAAFELAVALRRSLPMAELTLICGGRLLEGQAAGVGKRARQLLNKRGIMLLQDTRIDRICDGFLMSGKRQVKTADALVVATGAGPQPWQAPSGLACDDRGFVQVSATLQSRSHANVLASGDCASLPGAPHSGVYAVRQGATLVDNIPALVQDRPLEDYQPQPRALVLMATADGGALLSYGRWSGSGRLLGAWKDHLDLGFMRRHRL</sequence>
<name>A0ABQ1PI95_9GAMM</name>
<dbReference type="RefSeq" id="WP_150278594.1">
    <property type="nucleotide sequence ID" value="NZ_BMFF01000003.1"/>
</dbReference>
<keyword evidence="2" id="KW-0285">Flavoprotein</keyword>
<evidence type="ECO:0000313" key="7">
    <source>
        <dbReference type="Proteomes" id="UP000638188"/>
    </source>
</evidence>
<dbReference type="InterPro" id="IPR023753">
    <property type="entry name" value="FAD/NAD-binding_dom"/>
</dbReference>
<protein>
    <submittedName>
        <fullName evidence="6">Pyridine nucleotide-disulfide oxidoreductase</fullName>
    </submittedName>
</protein>
<keyword evidence="7" id="KW-1185">Reference proteome</keyword>
<comment type="caution">
    <text evidence="6">The sequence shown here is derived from an EMBL/GenBank/DDBJ whole genome shotgun (WGS) entry which is preliminary data.</text>
</comment>
<evidence type="ECO:0000313" key="6">
    <source>
        <dbReference type="EMBL" id="GGC97661.1"/>
    </source>
</evidence>
<dbReference type="PRINTS" id="PR00411">
    <property type="entry name" value="PNDRDTASEI"/>
</dbReference>
<dbReference type="Proteomes" id="UP000638188">
    <property type="component" value="Unassembled WGS sequence"/>
</dbReference>
<evidence type="ECO:0000256" key="3">
    <source>
        <dbReference type="ARBA" id="ARBA00022827"/>
    </source>
</evidence>
<feature type="domain" description="FAD/NAD(P)-binding" evidence="5">
    <location>
        <begin position="12"/>
        <end position="296"/>
    </location>
</feature>
<dbReference type="EMBL" id="BMFF01000003">
    <property type="protein sequence ID" value="GGC97661.1"/>
    <property type="molecule type" value="Genomic_DNA"/>
</dbReference>
<dbReference type="PANTHER" id="PTHR42913">
    <property type="entry name" value="APOPTOSIS-INDUCING FACTOR 1"/>
    <property type="match status" value="1"/>
</dbReference>
<dbReference type="InterPro" id="IPR051169">
    <property type="entry name" value="NADH-Q_oxidoreductase"/>
</dbReference>
<dbReference type="PANTHER" id="PTHR42913:SF9">
    <property type="entry name" value="SLR1591 PROTEIN"/>
    <property type="match status" value="1"/>
</dbReference>
<dbReference type="InterPro" id="IPR036188">
    <property type="entry name" value="FAD/NAD-bd_sf"/>
</dbReference>
<evidence type="ECO:0000256" key="2">
    <source>
        <dbReference type="ARBA" id="ARBA00022630"/>
    </source>
</evidence>
<keyword evidence="4" id="KW-0560">Oxidoreductase</keyword>